<protein>
    <submittedName>
        <fullName evidence="1">Uncharacterized protein</fullName>
    </submittedName>
</protein>
<sequence length="426" mass="48165">MNYPPRLGSNDRSTDHLIKQWSYKHHLLNEKVLFSKQAINLLFGMLKKDKAFSTYQAAKVRREEREQRLKHLVEELFSDILILQSKPLTEYPRLSREIDGSLEKSVIMGDFDHEQAINHFTRQIHEQLERGKYSQDLAYQPVLIEAVANGVKSFFKKGSSRKLPEDSIYLHFERLLAYGSNCQSSPYLIGLPSLTAFAGLVDAFLLKLGVAKKVGFAIGLRRFARRKGHPLAKQICKNHVVRNDTVIDSQHCDIEFDLIVQLDEAYSELDCSSRNLYRCLPRRFAGGVLSSPIIGTCQKSSLFKRCNVYRSNDELTKGLCLVPSFTRFIADASPETGYNSLSDLPDILKISPTLLPVNKGFKFLGSLCQREGAIADQHAFAEHILGLVRLQSPGSVIASPEIRKQISWNIHVSKYAIELLSGEPND</sequence>
<name>A0ABT3N2T2_9GAMM</name>
<accession>A0ABT3N2T2</accession>
<keyword evidence="2" id="KW-1185">Reference proteome</keyword>
<proteinExistence type="predicted"/>
<comment type="caution">
    <text evidence="1">The sequence shown here is derived from an EMBL/GenBank/DDBJ whole genome shotgun (WGS) entry which is preliminary data.</text>
</comment>
<dbReference type="Proteomes" id="UP001209854">
    <property type="component" value="Unassembled WGS sequence"/>
</dbReference>
<evidence type="ECO:0000313" key="1">
    <source>
        <dbReference type="EMBL" id="MCW7555931.1"/>
    </source>
</evidence>
<dbReference type="RefSeq" id="WP_262565665.1">
    <property type="nucleotide sequence ID" value="NZ_JAPFCC010000001.1"/>
</dbReference>
<organism evidence="1 2">
    <name type="scientific">Endozoicomonas gorgoniicola</name>
    <dbReference type="NCBI Taxonomy" id="1234144"/>
    <lineage>
        <taxon>Bacteria</taxon>
        <taxon>Pseudomonadati</taxon>
        <taxon>Pseudomonadota</taxon>
        <taxon>Gammaproteobacteria</taxon>
        <taxon>Oceanospirillales</taxon>
        <taxon>Endozoicomonadaceae</taxon>
        <taxon>Endozoicomonas</taxon>
    </lineage>
</organism>
<reference evidence="1 2" key="1">
    <citation type="submission" date="2022-10" db="EMBL/GenBank/DDBJ databases">
        <title>High-quality genome sequences of two octocoral-associated bacteria, Endozoicomonas euniceicola EF212 and Endozoicomonas gorgoniicola PS125.</title>
        <authorList>
            <person name="Chiou Y.-J."/>
            <person name="Chen Y.-H."/>
        </authorList>
    </citation>
    <scope>NUCLEOTIDE SEQUENCE [LARGE SCALE GENOMIC DNA]</scope>
    <source>
        <strain evidence="1 2">PS125</strain>
    </source>
</reference>
<gene>
    <name evidence="1" type="ORF">NX722_25545</name>
</gene>
<evidence type="ECO:0000313" key="2">
    <source>
        <dbReference type="Proteomes" id="UP001209854"/>
    </source>
</evidence>
<dbReference type="EMBL" id="JAPFCC010000001">
    <property type="protein sequence ID" value="MCW7555931.1"/>
    <property type="molecule type" value="Genomic_DNA"/>
</dbReference>